<evidence type="ECO:0000256" key="1">
    <source>
        <dbReference type="SAM" id="MobiDB-lite"/>
    </source>
</evidence>
<gene>
    <name evidence="2" type="ORF">BD324DRAFT_267192</name>
</gene>
<comment type="caution">
    <text evidence="2">The sequence shown here is derived from an EMBL/GenBank/DDBJ whole genome shotgun (WGS) entry which is preliminary data.</text>
</comment>
<feature type="region of interest" description="Disordered" evidence="1">
    <location>
        <begin position="1"/>
        <end position="76"/>
    </location>
</feature>
<feature type="compositionally biased region" description="Polar residues" evidence="1">
    <location>
        <begin position="344"/>
        <end position="353"/>
    </location>
</feature>
<feature type="compositionally biased region" description="Low complexity" evidence="1">
    <location>
        <begin position="56"/>
        <end position="75"/>
    </location>
</feature>
<evidence type="ECO:0000313" key="2">
    <source>
        <dbReference type="EMBL" id="ORX40226.1"/>
    </source>
</evidence>
<feature type="region of interest" description="Disordered" evidence="1">
    <location>
        <begin position="120"/>
        <end position="353"/>
    </location>
</feature>
<reference evidence="2 3" key="1">
    <citation type="submission" date="2017-03" db="EMBL/GenBank/DDBJ databases">
        <title>Widespread Adenine N6-methylation of Active Genes in Fungi.</title>
        <authorList>
            <consortium name="DOE Joint Genome Institute"/>
            <person name="Mondo S.J."/>
            <person name="Dannebaum R.O."/>
            <person name="Kuo R.C."/>
            <person name="Louie K.B."/>
            <person name="Bewick A.J."/>
            <person name="Labutti K."/>
            <person name="Haridas S."/>
            <person name="Kuo A."/>
            <person name="Salamov A."/>
            <person name="Ahrendt S.R."/>
            <person name="Lau R."/>
            <person name="Bowen B.P."/>
            <person name="Lipzen A."/>
            <person name="Sullivan W."/>
            <person name="Andreopoulos W.B."/>
            <person name="Clum A."/>
            <person name="Lindquist E."/>
            <person name="Daum C."/>
            <person name="Northen T.R."/>
            <person name="Ramamoorthy G."/>
            <person name="Schmitz R.J."/>
            <person name="Gryganskyi A."/>
            <person name="Culley D."/>
            <person name="Magnuson J."/>
            <person name="James T.Y."/>
            <person name="O'Malley M.A."/>
            <person name="Stajich J.E."/>
            <person name="Spatafora J.W."/>
            <person name="Visel A."/>
            <person name="Grigoriev I.V."/>
        </authorList>
    </citation>
    <scope>NUCLEOTIDE SEQUENCE [LARGE SCALE GENOMIC DNA]</scope>
    <source>
        <strain evidence="2 3">NRRL Y-17943</strain>
    </source>
</reference>
<evidence type="ECO:0000313" key="3">
    <source>
        <dbReference type="Proteomes" id="UP000193218"/>
    </source>
</evidence>
<dbReference type="EMBL" id="NBSH01000002">
    <property type="protein sequence ID" value="ORX40226.1"/>
    <property type="molecule type" value="Genomic_DNA"/>
</dbReference>
<feature type="compositionally biased region" description="Basic residues" evidence="1">
    <location>
        <begin position="34"/>
        <end position="48"/>
    </location>
</feature>
<proteinExistence type="predicted"/>
<feature type="compositionally biased region" description="Polar residues" evidence="1">
    <location>
        <begin position="279"/>
        <end position="289"/>
    </location>
</feature>
<dbReference type="GeneID" id="33554137"/>
<dbReference type="Proteomes" id="UP000193218">
    <property type="component" value="Unassembled WGS sequence"/>
</dbReference>
<feature type="compositionally biased region" description="Basic and acidic residues" evidence="1">
    <location>
        <begin position="330"/>
        <end position="343"/>
    </location>
</feature>
<organism evidence="2 3">
    <name type="scientific">Kockovaella imperatae</name>
    <dbReference type="NCBI Taxonomy" id="4999"/>
    <lineage>
        <taxon>Eukaryota</taxon>
        <taxon>Fungi</taxon>
        <taxon>Dikarya</taxon>
        <taxon>Basidiomycota</taxon>
        <taxon>Agaricomycotina</taxon>
        <taxon>Tremellomycetes</taxon>
        <taxon>Tremellales</taxon>
        <taxon>Cuniculitremaceae</taxon>
        <taxon>Kockovaella</taxon>
    </lineage>
</organism>
<name>A0A1Y1URZ7_9TREE</name>
<feature type="compositionally biased region" description="Low complexity" evidence="1">
    <location>
        <begin position="262"/>
        <end position="272"/>
    </location>
</feature>
<accession>A0A1Y1URZ7</accession>
<dbReference type="RefSeq" id="XP_021874011.1">
    <property type="nucleotide sequence ID" value="XM_022012329.1"/>
</dbReference>
<dbReference type="AlphaFoldDB" id="A0A1Y1URZ7"/>
<protein>
    <submittedName>
        <fullName evidence="2">Uncharacterized protein</fullName>
    </submittedName>
</protein>
<feature type="compositionally biased region" description="Low complexity" evidence="1">
    <location>
        <begin position="168"/>
        <end position="180"/>
    </location>
</feature>
<keyword evidence="3" id="KW-1185">Reference proteome</keyword>
<feature type="compositionally biased region" description="Low complexity" evidence="1">
    <location>
        <begin position="290"/>
        <end position="303"/>
    </location>
</feature>
<dbReference type="InParanoid" id="A0A1Y1URZ7"/>
<sequence length="353" mass="36343">MLTKTASQPPQAPPAPQRTMSQRATSGPPPTSLNKHRTSMFGTIKKRFSILTSSDSKTPTTPAKDAAPATPSKSAQPVVVDQAAVKALPAVPPSPVPVTVIEASPAAPGRTDVSEFGATAEPLRELPARTTSHTPPRPAVATFSPADAPPLMATPPGITRSTPQSAIPTSSSPQLTQTLSRDSGARSMAGSVGSINRRSSVKGPRPMPSSPESKGGVSIPNSDPIPSRSRLSNPLPVPSLPAGASPPQLQSFPLGPMVHARSSSQSNGSSNNPFPEIVTPSTPGEQSEYSVGHTHTTTTGTSVRLVSPSATPEEDRALFLSSSDNVVPPHVEDGHKVPTRESSGESLQPSVPA</sequence>